<evidence type="ECO:0000313" key="3">
    <source>
        <dbReference type="Proteomes" id="UP000199345"/>
    </source>
</evidence>
<gene>
    <name evidence="2" type="ORF">SAMN05216326_10343</name>
</gene>
<dbReference type="InterPro" id="IPR044691">
    <property type="entry name" value="DCC1_Trx"/>
</dbReference>
<feature type="transmembrane region" description="Helical" evidence="1">
    <location>
        <begin position="155"/>
        <end position="175"/>
    </location>
</feature>
<name>A0A1H9Z1G8_9PROT</name>
<dbReference type="PANTHER" id="PTHR34290:SF2">
    <property type="entry name" value="OS04G0668800 PROTEIN"/>
    <property type="match status" value="1"/>
</dbReference>
<dbReference type="PANTHER" id="PTHR34290">
    <property type="entry name" value="SI:CH73-390P7.2"/>
    <property type="match status" value="1"/>
</dbReference>
<keyword evidence="3" id="KW-1185">Reference proteome</keyword>
<evidence type="ECO:0000256" key="1">
    <source>
        <dbReference type="SAM" id="Phobius"/>
    </source>
</evidence>
<dbReference type="Proteomes" id="UP000199345">
    <property type="component" value="Unassembled WGS sequence"/>
</dbReference>
<organism evidence="2 3">
    <name type="scientific">Nitrosomonas marina</name>
    <dbReference type="NCBI Taxonomy" id="917"/>
    <lineage>
        <taxon>Bacteria</taxon>
        <taxon>Pseudomonadati</taxon>
        <taxon>Pseudomonadota</taxon>
        <taxon>Betaproteobacteria</taxon>
        <taxon>Nitrosomonadales</taxon>
        <taxon>Nitrosomonadaceae</taxon>
        <taxon>Nitrosomonas</taxon>
    </lineage>
</organism>
<dbReference type="InterPro" id="IPR007263">
    <property type="entry name" value="DCC1-like"/>
</dbReference>
<keyword evidence="1" id="KW-0812">Transmembrane</keyword>
<evidence type="ECO:0000313" key="2">
    <source>
        <dbReference type="EMBL" id="SES75192.1"/>
    </source>
</evidence>
<protein>
    <submittedName>
        <fullName evidence="2">Predicted thiol-disulfide oxidoreductase YuxK, DCC family</fullName>
    </submittedName>
</protein>
<accession>A0A1H9Z1G8</accession>
<dbReference type="GO" id="GO:0015035">
    <property type="term" value="F:protein-disulfide reductase activity"/>
    <property type="evidence" value="ECO:0007669"/>
    <property type="project" value="InterPro"/>
</dbReference>
<proteinExistence type="predicted"/>
<dbReference type="Pfam" id="PF04134">
    <property type="entry name" value="DCC1-like"/>
    <property type="match status" value="1"/>
</dbReference>
<dbReference type="AlphaFoldDB" id="A0A1H9Z1G8"/>
<keyword evidence="1" id="KW-0472">Membrane</keyword>
<reference evidence="3" key="1">
    <citation type="submission" date="2016-10" db="EMBL/GenBank/DDBJ databases">
        <authorList>
            <person name="Varghese N."/>
            <person name="Submissions S."/>
        </authorList>
    </citation>
    <scope>NUCLEOTIDE SEQUENCE [LARGE SCALE GENOMIC DNA]</scope>
    <source>
        <strain evidence="3">Nm71</strain>
    </source>
</reference>
<dbReference type="EMBL" id="FOIA01000003">
    <property type="protein sequence ID" value="SES75192.1"/>
    <property type="molecule type" value="Genomic_DNA"/>
</dbReference>
<sequence length="186" mass="21344">MNICCSARQASQSLQSVFGLPGSGVAWNLMPIYSKFLLSLVTCVQKLIFGYNALICCYIRVLRMEQTKEKITVYYDGACPSCVEDRENYEKMAGEKGAEVDWFDITGQDDQLRCMGIDPYKAKTELHVRDENQQVHSELDAYILLMRRVPRLKPLAWLIGLPVIRPVLSSLYRWMVKRRLQASGRL</sequence>
<keyword evidence="1" id="KW-1133">Transmembrane helix</keyword>